<protein>
    <recommendedName>
        <fullName evidence="2">FAD assembly factor SdhE</fullName>
    </recommendedName>
</protein>
<accession>A0A1M4N3G0</accession>
<dbReference type="PANTHER" id="PTHR12469:SF2">
    <property type="entry name" value="SUCCINATE DEHYDROGENASE ASSEMBLY FACTOR 2, MITOCHONDRIAL"/>
    <property type="match status" value="1"/>
</dbReference>
<dbReference type="EMBL" id="FMJB01000057">
    <property type="protein sequence ID" value="SCM68617.1"/>
    <property type="molecule type" value="Genomic_DNA"/>
</dbReference>
<dbReference type="Gene3D" id="1.10.150.250">
    <property type="entry name" value="Flavinator of succinate dehydrogenase"/>
    <property type="match status" value="1"/>
</dbReference>
<dbReference type="Pfam" id="PF03937">
    <property type="entry name" value="Sdh5"/>
    <property type="match status" value="1"/>
</dbReference>
<evidence type="ECO:0000256" key="2">
    <source>
        <dbReference type="ARBA" id="ARBA00019418"/>
    </source>
</evidence>
<dbReference type="InterPro" id="IPR005631">
    <property type="entry name" value="SDH"/>
</dbReference>
<gene>
    <name evidence="4" type="ORF">KARMA_2842</name>
</gene>
<dbReference type="PANTHER" id="PTHR12469">
    <property type="entry name" value="PROTEIN EMI5 HOMOLOG, MITOCHONDRIAL"/>
    <property type="match status" value="1"/>
</dbReference>
<reference evidence="5" key="1">
    <citation type="submission" date="2016-09" db="EMBL/GenBank/DDBJ databases">
        <authorList>
            <person name="Wibberg D."/>
        </authorList>
    </citation>
    <scope>NUCLEOTIDE SEQUENCE [LARGE SCALE GENOMIC DNA]</scope>
</reference>
<evidence type="ECO:0000313" key="5">
    <source>
        <dbReference type="Proteomes" id="UP000184085"/>
    </source>
</evidence>
<dbReference type="GO" id="GO:0006099">
    <property type="term" value="P:tricarboxylic acid cycle"/>
    <property type="evidence" value="ECO:0007669"/>
    <property type="project" value="TreeGrafter"/>
</dbReference>
<evidence type="ECO:0000313" key="4">
    <source>
        <dbReference type="EMBL" id="SCM68617.1"/>
    </source>
</evidence>
<evidence type="ECO:0000256" key="1">
    <source>
        <dbReference type="ARBA" id="ARBA00008571"/>
    </source>
</evidence>
<dbReference type="AlphaFoldDB" id="A0A1M4N3G0"/>
<comment type="similarity">
    <text evidence="1">Belongs to the SdhE FAD assembly factor family.</text>
</comment>
<sequence length="91" mass="10570">MTDVTETHETRLKRLNMRSNYRGIKEMDLILKSFADRRLAEMSEAELDLYEDLLEENDHDLYQWVSGQGATPARYLNLVTDIASGLTQFSK</sequence>
<name>A0A1M4N3G0_9RHOB</name>
<evidence type="ECO:0000256" key="3">
    <source>
        <dbReference type="ARBA" id="ARBA00023186"/>
    </source>
</evidence>
<proteinExistence type="inferred from homology"/>
<dbReference type="InterPro" id="IPR036714">
    <property type="entry name" value="SDH_sf"/>
</dbReference>
<keyword evidence="3" id="KW-0143">Chaperone</keyword>
<dbReference type="SUPFAM" id="SSF109910">
    <property type="entry name" value="YgfY-like"/>
    <property type="match status" value="1"/>
</dbReference>
<keyword evidence="5" id="KW-1185">Reference proteome</keyword>
<dbReference type="Proteomes" id="UP000184085">
    <property type="component" value="Unassembled WGS sequence"/>
</dbReference>
<organism evidence="4 5">
    <name type="scientific">Donghicola eburneus</name>
    <dbReference type="NCBI Taxonomy" id="393278"/>
    <lineage>
        <taxon>Bacteria</taxon>
        <taxon>Pseudomonadati</taxon>
        <taxon>Pseudomonadota</taxon>
        <taxon>Alphaproteobacteria</taxon>
        <taxon>Rhodobacterales</taxon>
        <taxon>Roseobacteraceae</taxon>
        <taxon>Donghicola</taxon>
    </lineage>
</organism>